<reference evidence="2" key="1">
    <citation type="journal article" date="2019" name="J. Antimicrob. Chemother.">
        <title>A novel SCCmec type V variant in porcine MRSA ST398 from China.</title>
        <authorList>
            <person name="Ji X."/>
            <person name="Kruger H."/>
            <person name="Fessler A.T."/>
            <person name="Liu J."/>
            <person name="Zeng Z."/>
            <person name="Wang Y."/>
            <person name="Wu C."/>
            <person name="Schwarz S."/>
        </authorList>
    </citation>
    <scope>NUCLEOTIDE SEQUENCE</scope>
    <source>
        <strain evidence="2">SHP6P021P</strain>
    </source>
</reference>
<feature type="transmembrane region" description="Helical" evidence="1">
    <location>
        <begin position="116"/>
        <end position="134"/>
    </location>
</feature>
<protein>
    <submittedName>
        <fullName evidence="2">Uncharacterized protein</fullName>
    </submittedName>
</protein>
<name>A0A6C0NCM4_STAAU</name>
<organism evidence="2">
    <name type="scientific">Staphylococcus aureus</name>
    <dbReference type="NCBI Taxonomy" id="1280"/>
    <lineage>
        <taxon>Bacteria</taxon>
        <taxon>Bacillati</taxon>
        <taxon>Bacillota</taxon>
        <taxon>Bacilli</taxon>
        <taxon>Bacillales</taxon>
        <taxon>Staphylococcaceae</taxon>
        <taxon>Staphylococcus</taxon>
    </lineage>
</organism>
<feature type="transmembrane region" description="Helical" evidence="1">
    <location>
        <begin position="71"/>
        <end position="95"/>
    </location>
</feature>
<proteinExistence type="predicted"/>
<evidence type="ECO:0000256" key="1">
    <source>
        <dbReference type="SAM" id="Phobius"/>
    </source>
</evidence>
<evidence type="ECO:0000313" key="2">
    <source>
        <dbReference type="EMBL" id="QHW08618.1"/>
    </source>
</evidence>
<keyword evidence="1" id="KW-0472">Membrane</keyword>
<sequence>MSRLEWPKPPEERSYDEGRFAGWDNNGRPIYKETQAGCIINALITFVVLMIIIIITAIHGDSESASILHSILDLFIGLLRIIFIPIYLILSIKLCKYGFSLSKTVFNNVLKDKFSILPSLLSYLFVAFLVYLLLKFGSFIHLLPKLI</sequence>
<dbReference type="AlphaFoldDB" id="A0A6C0NCM4"/>
<keyword evidence="1" id="KW-1133">Transmembrane helix</keyword>
<accession>A0A6C0NCM4</accession>
<dbReference type="RefSeq" id="WP_220107771.1">
    <property type="nucleotide sequence ID" value="NZ_CP099497.1"/>
</dbReference>
<feature type="transmembrane region" description="Helical" evidence="1">
    <location>
        <begin position="38"/>
        <end position="59"/>
    </location>
</feature>
<dbReference type="EMBL" id="MN220716">
    <property type="protein sequence ID" value="QHW08618.1"/>
    <property type="molecule type" value="Genomic_DNA"/>
</dbReference>
<keyword evidence="1" id="KW-0812">Transmembrane</keyword>